<protein>
    <recommendedName>
        <fullName evidence="2">Neprosin PEP catalytic domain-containing protein</fullName>
    </recommendedName>
</protein>
<evidence type="ECO:0000313" key="3">
    <source>
        <dbReference type="EMBL" id="KAK9748783.1"/>
    </source>
</evidence>
<organism evidence="3 4">
    <name type="scientific">Saponaria officinalis</name>
    <name type="common">Common soapwort</name>
    <name type="synonym">Lychnis saponaria</name>
    <dbReference type="NCBI Taxonomy" id="3572"/>
    <lineage>
        <taxon>Eukaryota</taxon>
        <taxon>Viridiplantae</taxon>
        <taxon>Streptophyta</taxon>
        <taxon>Embryophyta</taxon>
        <taxon>Tracheophyta</taxon>
        <taxon>Spermatophyta</taxon>
        <taxon>Magnoliopsida</taxon>
        <taxon>eudicotyledons</taxon>
        <taxon>Gunneridae</taxon>
        <taxon>Pentapetalae</taxon>
        <taxon>Caryophyllales</taxon>
        <taxon>Caryophyllaceae</taxon>
        <taxon>Caryophylleae</taxon>
        <taxon>Saponaria</taxon>
    </lineage>
</organism>
<accession>A0AAW1MKP3</accession>
<evidence type="ECO:0000256" key="1">
    <source>
        <dbReference type="SAM" id="SignalP"/>
    </source>
</evidence>
<dbReference type="PANTHER" id="PTHR31589:SF223">
    <property type="entry name" value="PROTEIN, PUTATIVE (DUF239)-RELATED"/>
    <property type="match status" value="1"/>
</dbReference>
<dbReference type="PROSITE" id="PS52045">
    <property type="entry name" value="NEPROSIN_PEP_CD"/>
    <property type="match status" value="1"/>
</dbReference>
<dbReference type="EMBL" id="JBDFQZ010000002">
    <property type="protein sequence ID" value="KAK9748783.1"/>
    <property type="molecule type" value="Genomic_DNA"/>
</dbReference>
<sequence length="309" mass="33684">MSSMRVHIFIILLISTTYIISCEGTSRKVNIDDLKPVTSKKFKPDIFVDERVKNTCTTLLPNDWRSSGVSEFAGIVDHGSLTSASASIAIFSPGSVTSGEFTISFISIESGEGSDFNGFQIGWAVNPDFYKDSEIHFFIFKVNHGSCADNACTDFEYNDRSLKFGDILTPSEVGRENQNYLDLYIYQDTGSKLWHVEANSKTLGIWSGQSFTSLQNGATTIRFGGEAYTPKGWSSSPPMGSGSMNYPGMRPLTAYFEDVTVNGVAPQNPQIVETRCYVVADAGSTEFFEGYGFFFGGSGGSDEGGCAYP</sequence>
<proteinExistence type="predicted"/>
<dbReference type="InterPro" id="IPR004314">
    <property type="entry name" value="Neprosin"/>
</dbReference>
<keyword evidence="1" id="KW-0732">Signal</keyword>
<gene>
    <name evidence="3" type="ORF">RND81_02G080600</name>
</gene>
<name>A0AAW1MKP3_SAPOF</name>
<evidence type="ECO:0000313" key="4">
    <source>
        <dbReference type="Proteomes" id="UP001443914"/>
    </source>
</evidence>
<comment type="caution">
    <text evidence="3">The sequence shown here is derived from an EMBL/GenBank/DDBJ whole genome shotgun (WGS) entry which is preliminary data.</text>
</comment>
<dbReference type="InterPro" id="IPR053168">
    <property type="entry name" value="Glutamic_endopeptidase"/>
</dbReference>
<dbReference type="AlphaFoldDB" id="A0AAW1MKP3"/>
<reference evidence="3" key="1">
    <citation type="submission" date="2024-03" db="EMBL/GenBank/DDBJ databases">
        <title>WGS assembly of Saponaria officinalis var. Norfolk2.</title>
        <authorList>
            <person name="Jenkins J."/>
            <person name="Shu S."/>
            <person name="Grimwood J."/>
            <person name="Barry K."/>
            <person name="Goodstein D."/>
            <person name="Schmutz J."/>
            <person name="Leebens-Mack J."/>
            <person name="Osbourn A."/>
        </authorList>
    </citation>
    <scope>NUCLEOTIDE SEQUENCE [LARGE SCALE GENOMIC DNA]</scope>
    <source>
        <strain evidence="3">JIC</strain>
    </source>
</reference>
<feature type="chain" id="PRO_5043945993" description="Neprosin PEP catalytic domain-containing protein" evidence="1">
    <location>
        <begin position="25"/>
        <end position="309"/>
    </location>
</feature>
<dbReference type="Proteomes" id="UP001443914">
    <property type="component" value="Unassembled WGS sequence"/>
</dbReference>
<keyword evidence="4" id="KW-1185">Reference proteome</keyword>
<dbReference type="Pfam" id="PF03080">
    <property type="entry name" value="Neprosin"/>
    <property type="match status" value="1"/>
</dbReference>
<dbReference type="PANTHER" id="PTHR31589">
    <property type="entry name" value="PROTEIN, PUTATIVE (DUF239)-RELATED-RELATED"/>
    <property type="match status" value="1"/>
</dbReference>
<evidence type="ECO:0000259" key="2">
    <source>
        <dbReference type="PROSITE" id="PS52045"/>
    </source>
</evidence>
<feature type="signal peptide" evidence="1">
    <location>
        <begin position="1"/>
        <end position="24"/>
    </location>
</feature>
<feature type="domain" description="Neprosin PEP catalytic" evidence="2">
    <location>
        <begin position="59"/>
        <end position="307"/>
    </location>
</feature>